<dbReference type="Proteomes" id="UP001283361">
    <property type="component" value="Unassembled WGS sequence"/>
</dbReference>
<sequence length="74" mass="7856">MGRNGIPSLPAPGERAKPAGKDWDRWRRCCVSLSGREPNRPSGIKTSKTIGVVPGTVAAPTGCGLRSDLYLQHA</sequence>
<protein>
    <submittedName>
        <fullName evidence="2">Uncharacterized protein</fullName>
    </submittedName>
</protein>
<evidence type="ECO:0000313" key="2">
    <source>
        <dbReference type="EMBL" id="KAK3753729.1"/>
    </source>
</evidence>
<comment type="caution">
    <text evidence="2">The sequence shown here is derived from an EMBL/GenBank/DDBJ whole genome shotgun (WGS) entry which is preliminary data.</text>
</comment>
<reference evidence="2" key="1">
    <citation type="journal article" date="2023" name="G3 (Bethesda)">
        <title>A reference genome for the long-term kleptoplast-retaining sea slug Elysia crispata morphotype clarki.</title>
        <authorList>
            <person name="Eastman K.E."/>
            <person name="Pendleton A.L."/>
            <person name="Shaikh M.A."/>
            <person name="Suttiyut T."/>
            <person name="Ogas R."/>
            <person name="Tomko P."/>
            <person name="Gavelis G."/>
            <person name="Widhalm J.R."/>
            <person name="Wisecaver J.H."/>
        </authorList>
    </citation>
    <scope>NUCLEOTIDE SEQUENCE</scope>
    <source>
        <strain evidence="2">ECLA1</strain>
    </source>
</reference>
<proteinExistence type="predicted"/>
<gene>
    <name evidence="2" type="ORF">RRG08_034904</name>
</gene>
<feature type="region of interest" description="Disordered" evidence="1">
    <location>
        <begin position="1"/>
        <end position="21"/>
    </location>
</feature>
<evidence type="ECO:0000256" key="1">
    <source>
        <dbReference type="SAM" id="MobiDB-lite"/>
    </source>
</evidence>
<keyword evidence="3" id="KW-1185">Reference proteome</keyword>
<organism evidence="2 3">
    <name type="scientific">Elysia crispata</name>
    <name type="common">lettuce slug</name>
    <dbReference type="NCBI Taxonomy" id="231223"/>
    <lineage>
        <taxon>Eukaryota</taxon>
        <taxon>Metazoa</taxon>
        <taxon>Spiralia</taxon>
        <taxon>Lophotrochozoa</taxon>
        <taxon>Mollusca</taxon>
        <taxon>Gastropoda</taxon>
        <taxon>Heterobranchia</taxon>
        <taxon>Euthyneura</taxon>
        <taxon>Panpulmonata</taxon>
        <taxon>Sacoglossa</taxon>
        <taxon>Placobranchoidea</taxon>
        <taxon>Plakobranchidae</taxon>
        <taxon>Elysia</taxon>
    </lineage>
</organism>
<dbReference type="AlphaFoldDB" id="A0AAE0YRC0"/>
<accession>A0AAE0YRC0</accession>
<evidence type="ECO:0000313" key="3">
    <source>
        <dbReference type="Proteomes" id="UP001283361"/>
    </source>
</evidence>
<name>A0AAE0YRC0_9GAST</name>
<dbReference type="EMBL" id="JAWDGP010005692">
    <property type="protein sequence ID" value="KAK3753729.1"/>
    <property type="molecule type" value="Genomic_DNA"/>
</dbReference>